<evidence type="ECO:0000313" key="4">
    <source>
        <dbReference type="EMBL" id="MBY81010.1"/>
    </source>
</evidence>
<keyword evidence="2" id="KW-0560">Oxidoreductase</keyword>
<reference evidence="6" key="2">
    <citation type="submission" date="2025-04" db="UniProtKB">
        <authorList>
            <consortium name="RefSeq"/>
        </authorList>
    </citation>
    <scope>IDENTIFICATION</scope>
    <source>
        <tissue evidence="6">Whole body</tissue>
    </source>
</reference>
<dbReference type="EMBL" id="GGMS01011807">
    <property type="protein sequence ID" value="MBY81010.1"/>
    <property type="molecule type" value="Transcribed_RNA"/>
</dbReference>
<dbReference type="FunFam" id="3.40.50.720:FF:000047">
    <property type="entry name" value="NADP-dependent L-serine/L-allo-threonine dehydrogenase"/>
    <property type="match status" value="1"/>
</dbReference>
<dbReference type="RefSeq" id="XP_025425013.1">
    <property type="nucleotide sequence ID" value="XM_025569228.1"/>
</dbReference>
<dbReference type="InterPro" id="IPR036291">
    <property type="entry name" value="NAD(P)-bd_dom_sf"/>
</dbReference>
<sequence length="251" mass="27482">MDRWTNRVVLVTGASSGIGKATVTELSKYPLKIVAVARRIVLIQELVDQLQPSPAKIYPVQCDLTCELEILKLFEWIENTIGQGVSIMINNAGSLTNSKILDGDTNDWRYLYDLNVIATTICCRESYKSMKNYGINDGHVININSTAGYTMLSLPGQKVYNSTKTALTYLTEGFRHELVHSGSKIKVTSISPGSVISEGIEENADSVLSMKPERVASMVIVALTTPADIVIAELTVLSVGETIHVYPPPMM</sequence>
<proteinExistence type="inferred from homology"/>
<organism evidence="4">
    <name type="scientific">Sipha flava</name>
    <name type="common">yellow sugarcane aphid</name>
    <dbReference type="NCBI Taxonomy" id="143950"/>
    <lineage>
        <taxon>Eukaryota</taxon>
        <taxon>Metazoa</taxon>
        <taxon>Ecdysozoa</taxon>
        <taxon>Arthropoda</taxon>
        <taxon>Hexapoda</taxon>
        <taxon>Insecta</taxon>
        <taxon>Pterygota</taxon>
        <taxon>Neoptera</taxon>
        <taxon>Paraneoptera</taxon>
        <taxon>Hemiptera</taxon>
        <taxon>Sternorrhyncha</taxon>
        <taxon>Aphidomorpha</taxon>
        <taxon>Aphidoidea</taxon>
        <taxon>Aphididae</taxon>
        <taxon>Sipha</taxon>
    </lineage>
</organism>
<dbReference type="PRINTS" id="PR00081">
    <property type="entry name" value="GDHRDH"/>
</dbReference>
<dbReference type="SUPFAM" id="SSF51735">
    <property type="entry name" value="NAD(P)-binding Rossmann-fold domains"/>
    <property type="match status" value="1"/>
</dbReference>
<dbReference type="InterPro" id="IPR002347">
    <property type="entry name" value="SDR_fam"/>
</dbReference>
<evidence type="ECO:0000256" key="3">
    <source>
        <dbReference type="RuleBase" id="RU000363"/>
    </source>
</evidence>
<evidence type="ECO:0000256" key="1">
    <source>
        <dbReference type="ARBA" id="ARBA00006484"/>
    </source>
</evidence>
<protein>
    <submittedName>
        <fullName evidence="4">Dehydrogenase/reductase SDR family member 11</fullName>
    </submittedName>
    <submittedName>
        <fullName evidence="6">Farnesol dehydrogenase-like</fullName>
    </submittedName>
</protein>
<dbReference type="PROSITE" id="PS00061">
    <property type="entry name" value="ADH_SHORT"/>
    <property type="match status" value="1"/>
</dbReference>
<dbReference type="AlphaFoldDB" id="A0A2S2QU03"/>
<evidence type="ECO:0000256" key="2">
    <source>
        <dbReference type="ARBA" id="ARBA00023002"/>
    </source>
</evidence>
<dbReference type="Pfam" id="PF00106">
    <property type="entry name" value="adh_short"/>
    <property type="match status" value="1"/>
</dbReference>
<dbReference type="Proteomes" id="UP000694846">
    <property type="component" value="Unplaced"/>
</dbReference>
<evidence type="ECO:0000313" key="5">
    <source>
        <dbReference type="Proteomes" id="UP000694846"/>
    </source>
</evidence>
<gene>
    <name evidence="4" type="primary">DHRS11_2</name>
    <name evidence="6" type="synonym">LOC112693949</name>
    <name evidence="4" type="ORF">g.81676</name>
</gene>
<keyword evidence="5" id="KW-1185">Reference proteome</keyword>
<comment type="similarity">
    <text evidence="1 3">Belongs to the short-chain dehydrogenases/reductases (SDR) family.</text>
</comment>
<dbReference type="GO" id="GO:0016616">
    <property type="term" value="F:oxidoreductase activity, acting on the CH-OH group of donors, NAD or NADP as acceptor"/>
    <property type="evidence" value="ECO:0007669"/>
    <property type="project" value="UniProtKB-ARBA"/>
</dbReference>
<dbReference type="InterPro" id="IPR020904">
    <property type="entry name" value="Sc_DH/Rdtase_CS"/>
</dbReference>
<name>A0A2S2QU03_9HEMI</name>
<dbReference type="PANTHER" id="PTHR43115:SF4">
    <property type="entry name" value="DEHYDROGENASE_REDUCTASE SDR FAMILY MEMBER 11"/>
    <property type="match status" value="1"/>
</dbReference>
<dbReference type="OrthoDB" id="1933717at2759"/>
<evidence type="ECO:0000313" key="6">
    <source>
        <dbReference type="RefSeq" id="XP_025425013.1"/>
    </source>
</evidence>
<dbReference type="PANTHER" id="PTHR43115">
    <property type="entry name" value="DEHYDROGENASE/REDUCTASE SDR FAMILY MEMBER 11"/>
    <property type="match status" value="1"/>
</dbReference>
<reference evidence="4" key="1">
    <citation type="submission" date="2018-04" db="EMBL/GenBank/DDBJ databases">
        <title>Transcriptome assembly of Sipha flava.</title>
        <authorList>
            <person name="Scully E.D."/>
            <person name="Geib S.M."/>
            <person name="Palmer N.A."/>
            <person name="Koch K."/>
            <person name="Bradshaw J."/>
            <person name="Heng-Moss T."/>
            <person name="Sarath G."/>
        </authorList>
    </citation>
    <scope>NUCLEOTIDE SEQUENCE</scope>
</reference>
<dbReference type="PRINTS" id="PR00080">
    <property type="entry name" value="SDRFAMILY"/>
</dbReference>
<dbReference type="Gene3D" id="3.40.50.720">
    <property type="entry name" value="NAD(P)-binding Rossmann-like Domain"/>
    <property type="match status" value="1"/>
</dbReference>
<accession>A0A2S2QU03</accession>